<evidence type="ECO:0000313" key="2">
    <source>
        <dbReference type="Proteomes" id="UP000006085"/>
    </source>
</evidence>
<dbReference type="AlphaFoldDB" id="K1LPS9"/>
<evidence type="ECO:0008006" key="3">
    <source>
        <dbReference type="Google" id="ProtNLM"/>
    </source>
</evidence>
<sequence>MKQDFLTQFIVKAKEEKEKIIALEKRKKHFQSIGRKGGLAKKKSALFSKIISTKVTEKEYLRIKVKAEKLNLKLSKYARLVLTEQELKINEFKTDEVLLQYGNHFIRISNLLRNREWNEFENKKKILNEIQTVTQLIRECLYRKIIENEQLSNHKKD</sequence>
<dbReference type="OrthoDB" id="1261460at2"/>
<dbReference type="EMBL" id="AGYA01000025">
    <property type="protein sequence ID" value="EKB56716.1"/>
    <property type="molecule type" value="Genomic_DNA"/>
</dbReference>
<evidence type="ECO:0000313" key="1">
    <source>
        <dbReference type="EMBL" id="EKB56716.1"/>
    </source>
</evidence>
<proteinExistence type="predicted"/>
<reference evidence="1 2" key="1">
    <citation type="submission" date="2012-07" db="EMBL/GenBank/DDBJ databases">
        <title>The Genome Sequence of Bergeyella zoohelcum ATCC 43767.</title>
        <authorList>
            <consortium name="The Broad Institute Genome Sequencing Platform"/>
            <person name="Earl A."/>
            <person name="Ward D."/>
            <person name="Feldgarden M."/>
            <person name="Gevers D."/>
            <person name="Huys G."/>
            <person name="Walker B."/>
            <person name="Young S.K."/>
            <person name="Zeng Q."/>
            <person name="Gargeya S."/>
            <person name="Fitzgerald M."/>
            <person name="Haas B."/>
            <person name="Abouelleil A."/>
            <person name="Alvarado L."/>
            <person name="Arachchi H.M."/>
            <person name="Berlin A.M."/>
            <person name="Chapman S.B."/>
            <person name="Goldberg J."/>
            <person name="Griggs A."/>
            <person name="Gujja S."/>
            <person name="Hansen M."/>
            <person name="Howarth C."/>
            <person name="Imamovic A."/>
            <person name="Larimer J."/>
            <person name="McCowen C."/>
            <person name="Montmayeur A."/>
            <person name="Murphy C."/>
            <person name="Neiman D."/>
            <person name="Pearson M."/>
            <person name="Priest M."/>
            <person name="Roberts A."/>
            <person name="Saif S."/>
            <person name="Shea T."/>
            <person name="Sisk P."/>
            <person name="Sykes S."/>
            <person name="Wortman J."/>
            <person name="Nusbaum C."/>
            <person name="Birren B."/>
        </authorList>
    </citation>
    <scope>NUCLEOTIDE SEQUENCE [LARGE SCALE GENOMIC DNA]</scope>
    <source>
        <strain evidence="1 2">ATCC 43767</strain>
    </source>
</reference>
<protein>
    <recommendedName>
        <fullName evidence="3">Special sigma factor</fullName>
    </recommendedName>
</protein>
<accession>K1LPS9</accession>
<dbReference type="RefSeq" id="WP_002663676.1">
    <property type="nucleotide sequence ID" value="NZ_JH932293.1"/>
</dbReference>
<organism evidence="1 2">
    <name type="scientific">Bergeyella zoohelcum ATCC 43767</name>
    <dbReference type="NCBI Taxonomy" id="883096"/>
    <lineage>
        <taxon>Bacteria</taxon>
        <taxon>Pseudomonadati</taxon>
        <taxon>Bacteroidota</taxon>
        <taxon>Flavobacteriia</taxon>
        <taxon>Flavobacteriales</taxon>
        <taxon>Weeksellaceae</taxon>
        <taxon>Bergeyella</taxon>
    </lineage>
</organism>
<dbReference type="Proteomes" id="UP000006085">
    <property type="component" value="Unassembled WGS sequence"/>
</dbReference>
<comment type="caution">
    <text evidence="1">The sequence shown here is derived from an EMBL/GenBank/DDBJ whole genome shotgun (WGS) entry which is preliminary data.</text>
</comment>
<dbReference type="PATRIC" id="fig|883096.3.peg.1489"/>
<keyword evidence="2" id="KW-1185">Reference proteome</keyword>
<dbReference type="HOGENOM" id="CLU_1747794_0_0_10"/>
<gene>
    <name evidence="1" type="ORF">HMPREF9699_01445</name>
</gene>
<dbReference type="Pfam" id="PF21983">
    <property type="entry name" value="NikA-like"/>
    <property type="match status" value="1"/>
</dbReference>
<name>K1LPS9_9FLAO</name>
<dbReference type="eggNOG" id="ENOG5031KRJ">
    <property type="taxonomic scope" value="Bacteria"/>
</dbReference>
<dbReference type="STRING" id="883096.HMPREF9699_01445"/>
<dbReference type="InterPro" id="IPR053842">
    <property type="entry name" value="NikA-like"/>
</dbReference>